<dbReference type="InterPro" id="IPR015943">
    <property type="entry name" value="WD40/YVTN_repeat-like_dom_sf"/>
</dbReference>
<gene>
    <name evidence="1" type="ORF">HMPREF1981_02914</name>
</gene>
<dbReference type="RefSeq" id="WP_021646674.1">
    <property type="nucleotide sequence ID" value="NZ_KE993153.1"/>
</dbReference>
<protein>
    <submittedName>
        <fullName evidence="1">Uncharacterized protein</fullName>
    </submittedName>
</protein>
<reference evidence="1 2" key="1">
    <citation type="submission" date="2013-08" db="EMBL/GenBank/DDBJ databases">
        <authorList>
            <person name="Weinstock G."/>
            <person name="Sodergren E."/>
            <person name="Wylie T."/>
            <person name="Fulton L."/>
            <person name="Fulton R."/>
            <person name="Fronick C."/>
            <person name="O'Laughlin M."/>
            <person name="Godfrey J."/>
            <person name="Miner T."/>
            <person name="Herter B."/>
            <person name="Appelbaum E."/>
            <person name="Cordes M."/>
            <person name="Lek S."/>
            <person name="Wollam A."/>
            <person name="Pepin K.H."/>
            <person name="Palsikar V.B."/>
            <person name="Mitreva M."/>
            <person name="Wilson R.K."/>
        </authorList>
    </citation>
    <scope>NUCLEOTIDE SEQUENCE [LARGE SCALE GENOMIC DNA]</scope>
    <source>
        <strain evidence="1 2">F0041</strain>
    </source>
</reference>
<evidence type="ECO:0000313" key="1">
    <source>
        <dbReference type="EMBL" id="ERI81728.1"/>
    </source>
</evidence>
<dbReference type="OrthoDB" id="1404180at2"/>
<name>U2CCJ8_9BACE</name>
<sequence length="413" mass="44578">MKQKILFWVAMALAAQCFTSCEKDDSDNPVPTGGAGNILLTTALPNADGMTGMVYMQLIEEPQSGGTLATNNNRALDIPYGGSYPLVIGSDVFVFPSYMGDTKNELVKYSRVNGVLQKRGVMSLPANNSANSIVRISSQKAYLSLAGLGMIYIFNPETMQKTGEIDLTSLGIQDKNPDIGIMIERDGYVFAGLSQMVAGWTSPADYKQADVAVIDTKTDKLVKMISEKSRGFSQATRPIDPKSIFKDEKGDIYISCLGSFGMVAGHKAGMLRIKKGETDFDPTYFWTITGASIAGEEKSGGFIASICYVGNGKAYGYIDMPGYYKPGETGHSAISNRAVEFDIYNRTLKKIDGLELSNGYGILVSKYKDGMVISNASVTAKGIYYLNPATGVINPEPIITTVGNPMAIEYFGK</sequence>
<comment type="caution">
    <text evidence="1">The sequence shown here is derived from an EMBL/GenBank/DDBJ whole genome shotgun (WGS) entry which is preliminary data.</text>
</comment>
<accession>U2CCJ8</accession>
<evidence type="ECO:0000313" key="2">
    <source>
        <dbReference type="Proteomes" id="UP000016496"/>
    </source>
</evidence>
<dbReference type="HOGENOM" id="CLU_055276_1_0_10"/>
<organism evidence="1 2">
    <name type="scientific">Bacteroides pyogenes F0041</name>
    <dbReference type="NCBI Taxonomy" id="1321819"/>
    <lineage>
        <taxon>Bacteria</taxon>
        <taxon>Pseudomonadati</taxon>
        <taxon>Bacteroidota</taxon>
        <taxon>Bacteroidia</taxon>
        <taxon>Bacteroidales</taxon>
        <taxon>Bacteroidaceae</taxon>
        <taxon>Bacteroides</taxon>
    </lineage>
</organism>
<proteinExistence type="predicted"/>
<dbReference type="Gene3D" id="2.130.10.10">
    <property type="entry name" value="YVTN repeat-like/Quinoprotein amine dehydrogenase"/>
    <property type="match status" value="1"/>
</dbReference>
<dbReference type="PATRIC" id="fig|1321819.3.peg.2690"/>
<dbReference type="Proteomes" id="UP000016496">
    <property type="component" value="Unassembled WGS sequence"/>
</dbReference>
<dbReference type="AlphaFoldDB" id="U2CCJ8"/>
<dbReference type="EMBL" id="AWSV01000154">
    <property type="protein sequence ID" value="ERI81728.1"/>
    <property type="molecule type" value="Genomic_DNA"/>
</dbReference>